<keyword evidence="4" id="KW-1185">Reference proteome</keyword>
<dbReference type="OMA" id="WARWEGD"/>
<dbReference type="GO" id="GO:0016020">
    <property type="term" value="C:membrane"/>
    <property type="evidence" value="ECO:0007669"/>
    <property type="project" value="TreeGrafter"/>
</dbReference>
<evidence type="ECO:0000256" key="1">
    <source>
        <dbReference type="SAM" id="Phobius"/>
    </source>
</evidence>
<name>A0A4W2CBW5_BOBOX</name>
<keyword evidence="2" id="KW-0732">Signal</keyword>
<dbReference type="PANTHER" id="PTHR15123">
    <property type="entry name" value="SECRETED AND TRANSMEMBRANE PROTEIN 1"/>
    <property type="match status" value="1"/>
</dbReference>
<keyword evidence="1" id="KW-0472">Membrane</keyword>
<proteinExistence type="predicted"/>
<dbReference type="GO" id="GO:0006955">
    <property type="term" value="P:immune response"/>
    <property type="evidence" value="ECO:0007669"/>
    <property type="project" value="InterPro"/>
</dbReference>
<reference evidence="3" key="2">
    <citation type="submission" date="2025-08" db="UniProtKB">
        <authorList>
            <consortium name="Ensembl"/>
        </authorList>
    </citation>
    <scope>IDENTIFICATION</scope>
</reference>
<dbReference type="AlphaFoldDB" id="A0A4W2CBW5"/>
<sequence length="223" mass="24252">MLTSASTLLAPRMFWVLLLLAAFMSAQSGISDNPKCTKGVVSVPRGKPAMMSCGISNAFSHINISLRADPRAPWKLICSAKPPGNVCQDGWELWVWEGEAYLVTEEAQDTQAGQYKWTLMGRQRNVRTTTLTVVAHPVPILILSTLSKMLVIFPILALGVLSLLICTLAWCRRCVSLNFKLQKLMAAEPGLLAGEGWGHLRPGIDTLPHGLVPTETSETVGSI</sequence>
<dbReference type="Proteomes" id="UP000314981">
    <property type="component" value="Chromosome 19"/>
</dbReference>
<keyword evidence="1" id="KW-1133">Transmembrane helix</keyword>
<reference evidence="3 4" key="1">
    <citation type="submission" date="2018-11" db="EMBL/GenBank/DDBJ databases">
        <title>Haplotype-resolved cattle genomes.</title>
        <authorList>
            <person name="Low W.Y."/>
            <person name="Tearle R."/>
            <person name="Bickhart D.M."/>
            <person name="Rosen B.D."/>
            <person name="Koren S."/>
            <person name="Rhie A."/>
            <person name="Hiendleder S."/>
            <person name="Phillippy A.M."/>
            <person name="Smith T.P.L."/>
            <person name="Williams J.L."/>
        </authorList>
    </citation>
    <scope>NUCLEOTIDE SEQUENCE [LARGE SCALE GENOMIC DNA]</scope>
</reference>
<dbReference type="GO" id="GO:0005125">
    <property type="term" value="F:cytokine activity"/>
    <property type="evidence" value="ECO:0007669"/>
    <property type="project" value="InterPro"/>
</dbReference>
<keyword evidence="1" id="KW-0812">Transmembrane</keyword>
<evidence type="ECO:0000313" key="4">
    <source>
        <dbReference type="Proteomes" id="UP000314981"/>
    </source>
</evidence>
<reference evidence="3" key="3">
    <citation type="submission" date="2025-09" db="UniProtKB">
        <authorList>
            <consortium name="Ensembl"/>
        </authorList>
    </citation>
    <scope>IDENTIFICATION</scope>
</reference>
<dbReference type="InterPro" id="IPR033231">
    <property type="entry name" value="SECTM1"/>
</dbReference>
<evidence type="ECO:0008006" key="5">
    <source>
        <dbReference type="Google" id="ProtNLM"/>
    </source>
</evidence>
<evidence type="ECO:0000313" key="3">
    <source>
        <dbReference type="Ensembl" id="ENSBIXP00000009111.1"/>
    </source>
</evidence>
<organism evidence="3 4">
    <name type="scientific">Bos indicus x Bos taurus</name>
    <name type="common">Hybrid cattle</name>
    <dbReference type="NCBI Taxonomy" id="30522"/>
    <lineage>
        <taxon>Eukaryota</taxon>
        <taxon>Metazoa</taxon>
        <taxon>Chordata</taxon>
        <taxon>Craniata</taxon>
        <taxon>Vertebrata</taxon>
        <taxon>Euteleostomi</taxon>
        <taxon>Mammalia</taxon>
        <taxon>Eutheria</taxon>
        <taxon>Laurasiatheria</taxon>
        <taxon>Artiodactyla</taxon>
        <taxon>Ruminantia</taxon>
        <taxon>Pecora</taxon>
        <taxon>Bovidae</taxon>
        <taxon>Bovinae</taxon>
        <taxon>Bos</taxon>
    </lineage>
</organism>
<feature type="signal peptide" evidence="2">
    <location>
        <begin position="1"/>
        <end position="28"/>
    </location>
</feature>
<feature type="chain" id="PRO_5021386331" description="Secreted and transmembrane 1" evidence="2">
    <location>
        <begin position="29"/>
        <end position="223"/>
    </location>
</feature>
<evidence type="ECO:0000256" key="2">
    <source>
        <dbReference type="SAM" id="SignalP"/>
    </source>
</evidence>
<dbReference type="Ensembl" id="ENSBIXT00000043958.1">
    <property type="protein sequence ID" value="ENSBIXP00000009111.1"/>
    <property type="gene ID" value="ENSBIXG00000014826.1"/>
</dbReference>
<protein>
    <recommendedName>
        <fullName evidence="5">Secreted and transmembrane 1</fullName>
    </recommendedName>
</protein>
<feature type="transmembrane region" description="Helical" evidence="1">
    <location>
        <begin position="149"/>
        <end position="171"/>
    </location>
</feature>
<dbReference type="PANTHER" id="PTHR15123:SF5">
    <property type="entry name" value="SECRETED AND TRANSMEMBRANE PROTEIN 1"/>
    <property type="match status" value="1"/>
</dbReference>
<accession>A0A4W2CBW5</accession>